<dbReference type="STRING" id="1123029.SAMN02745172_04074"/>
<protein>
    <submittedName>
        <fullName evidence="1">Uncharacterized protein</fullName>
    </submittedName>
</protein>
<evidence type="ECO:0000313" key="2">
    <source>
        <dbReference type="Proteomes" id="UP000186406"/>
    </source>
</evidence>
<keyword evidence="2" id="KW-1185">Reference proteome</keyword>
<dbReference type="RefSeq" id="WP_073632148.1">
    <property type="nucleotide sequence ID" value="NZ_FRXO01000013.1"/>
</dbReference>
<sequence>MASQARKTLATQVDSEILAAVHDLAQSEGRELQSLVDEALADLIEKRHRARPRPDVMAAYQSSHARFSSLYKKLAE</sequence>
<gene>
    <name evidence="1" type="ORF">SAMN02745172_04074</name>
</gene>
<organism evidence="1 2">
    <name type="scientific">Pseudoxanthobacter soli DSM 19599</name>
    <dbReference type="NCBI Taxonomy" id="1123029"/>
    <lineage>
        <taxon>Bacteria</taxon>
        <taxon>Pseudomonadati</taxon>
        <taxon>Pseudomonadota</taxon>
        <taxon>Alphaproteobacteria</taxon>
        <taxon>Hyphomicrobiales</taxon>
        <taxon>Segnochrobactraceae</taxon>
        <taxon>Pseudoxanthobacter</taxon>
    </lineage>
</organism>
<name>A0A1M7ZRW4_9HYPH</name>
<evidence type="ECO:0000313" key="1">
    <source>
        <dbReference type="EMBL" id="SHO67396.1"/>
    </source>
</evidence>
<dbReference type="AlphaFoldDB" id="A0A1M7ZRW4"/>
<dbReference type="OrthoDB" id="7064922at2"/>
<reference evidence="1 2" key="1">
    <citation type="submission" date="2016-12" db="EMBL/GenBank/DDBJ databases">
        <authorList>
            <person name="Song W.-J."/>
            <person name="Kurnit D.M."/>
        </authorList>
    </citation>
    <scope>NUCLEOTIDE SEQUENCE [LARGE SCALE GENOMIC DNA]</scope>
    <source>
        <strain evidence="1 2">DSM 19599</strain>
    </source>
</reference>
<proteinExistence type="predicted"/>
<accession>A0A1M7ZRW4</accession>
<dbReference type="Proteomes" id="UP000186406">
    <property type="component" value="Unassembled WGS sequence"/>
</dbReference>
<dbReference type="EMBL" id="FRXO01000013">
    <property type="protein sequence ID" value="SHO67396.1"/>
    <property type="molecule type" value="Genomic_DNA"/>
</dbReference>